<evidence type="ECO:0000313" key="3">
    <source>
        <dbReference type="EMBL" id="KAK6178622.1"/>
    </source>
</evidence>
<name>A0AAN8JJG1_PATCE</name>
<feature type="region of interest" description="Disordered" evidence="1">
    <location>
        <begin position="30"/>
        <end position="53"/>
    </location>
</feature>
<accession>A0AAN8JJG1</accession>
<gene>
    <name evidence="3" type="ORF">SNE40_011154</name>
</gene>
<dbReference type="AlphaFoldDB" id="A0AAN8JJG1"/>
<dbReference type="Proteomes" id="UP001347796">
    <property type="component" value="Unassembled WGS sequence"/>
</dbReference>
<evidence type="ECO:0000313" key="4">
    <source>
        <dbReference type="Proteomes" id="UP001347796"/>
    </source>
</evidence>
<proteinExistence type="predicted"/>
<keyword evidence="4" id="KW-1185">Reference proteome</keyword>
<feature type="domain" description="Integrase core" evidence="2">
    <location>
        <begin position="59"/>
        <end position="234"/>
    </location>
</feature>
<comment type="caution">
    <text evidence="3">The sequence shown here is derived from an EMBL/GenBank/DDBJ whole genome shotgun (WGS) entry which is preliminary data.</text>
</comment>
<evidence type="ECO:0000259" key="2">
    <source>
        <dbReference type="Pfam" id="PF24764"/>
    </source>
</evidence>
<sequence>MHQKVREIHHLNVPRDLVYAVMQELDASGLEERGGVGKPKRPRRERNFHSEGSDYTLSLDGHDKLCGYQKSTFPLCVYGGQDTYSGRIQFLKVSTSNNDPKIIGKFYLEYLYETRRLPIRLRVDRGTETGDMTTMHCYLIDKYIEVEDATDFVLYGPSTENKIERFWRDLHHRLEIYFKKQISGLLENGDYDPSNEKDRLRLAYVYIPIIQKELDIFRETVWNNHRCRRNNNKQLPTGIPEHLYFYPEKYGGVNCSFKVSDNDLNEVADLASIVEVKYLTDDFRDECMRHIDPTEICSNDADKAYLFLKTNFNPANVASS</sequence>
<reference evidence="3 4" key="1">
    <citation type="submission" date="2024-01" db="EMBL/GenBank/DDBJ databases">
        <title>The genome of the rayed Mediterranean limpet Patella caerulea (Linnaeus, 1758).</title>
        <authorList>
            <person name="Anh-Thu Weber A."/>
            <person name="Halstead-Nussloch G."/>
        </authorList>
    </citation>
    <scope>NUCLEOTIDE SEQUENCE [LARGE SCALE GENOMIC DNA]</scope>
    <source>
        <strain evidence="3">AATW-2023a</strain>
        <tissue evidence="3">Whole specimen</tissue>
    </source>
</reference>
<dbReference type="Pfam" id="PF24764">
    <property type="entry name" value="rva_4"/>
    <property type="match status" value="1"/>
</dbReference>
<dbReference type="PANTHER" id="PTHR46177">
    <property type="entry name" value="INTEGRASE CATALYTIC DOMAIN-CONTAINING PROTEIN"/>
    <property type="match status" value="1"/>
</dbReference>
<dbReference type="EMBL" id="JAZGQO010000008">
    <property type="protein sequence ID" value="KAK6178622.1"/>
    <property type="molecule type" value="Genomic_DNA"/>
</dbReference>
<dbReference type="PANTHER" id="PTHR46177:SF1">
    <property type="entry name" value="INTEGRASE CATALYTIC DOMAIN-CONTAINING PROTEIN"/>
    <property type="match status" value="1"/>
</dbReference>
<evidence type="ECO:0000256" key="1">
    <source>
        <dbReference type="SAM" id="MobiDB-lite"/>
    </source>
</evidence>
<protein>
    <recommendedName>
        <fullName evidence="2">Integrase core domain-containing protein</fullName>
    </recommendedName>
</protein>
<dbReference type="InterPro" id="IPR058913">
    <property type="entry name" value="Integrase_dom_put"/>
</dbReference>
<organism evidence="3 4">
    <name type="scientific">Patella caerulea</name>
    <name type="common">Rayed Mediterranean limpet</name>
    <dbReference type="NCBI Taxonomy" id="87958"/>
    <lineage>
        <taxon>Eukaryota</taxon>
        <taxon>Metazoa</taxon>
        <taxon>Spiralia</taxon>
        <taxon>Lophotrochozoa</taxon>
        <taxon>Mollusca</taxon>
        <taxon>Gastropoda</taxon>
        <taxon>Patellogastropoda</taxon>
        <taxon>Patelloidea</taxon>
        <taxon>Patellidae</taxon>
        <taxon>Patella</taxon>
    </lineage>
</organism>